<evidence type="ECO:0000256" key="4">
    <source>
        <dbReference type="ARBA" id="ARBA00022833"/>
    </source>
</evidence>
<evidence type="ECO:0000256" key="3">
    <source>
        <dbReference type="ARBA" id="ARBA00022801"/>
    </source>
</evidence>
<organism evidence="7 8">
    <name type="scientific">Mycolicibacterium iranicum</name>
    <name type="common">Mycobacterium iranicum</name>
    <dbReference type="NCBI Taxonomy" id="912594"/>
    <lineage>
        <taxon>Bacteria</taxon>
        <taxon>Bacillati</taxon>
        <taxon>Actinomycetota</taxon>
        <taxon>Actinomycetes</taxon>
        <taxon>Mycobacteriales</taxon>
        <taxon>Mycobacteriaceae</taxon>
        <taxon>Mycolicibacterium</taxon>
    </lineage>
</organism>
<dbReference type="RefSeq" id="WP_064283445.1">
    <property type="nucleotide sequence ID" value="NZ_LWCS01000037.1"/>
</dbReference>
<evidence type="ECO:0000259" key="6">
    <source>
        <dbReference type="Pfam" id="PF18089"/>
    </source>
</evidence>
<sequence>MAGRSYLGYRGDDAHTAFGEFFDPDMAALPEHVVDALHHGPQADQALLEFNSAARLLEDGYHQTENGYGHLRSGGFTVAVRTDMPGVTPQMWDWWFGWHGSDSRRYKLWHPRAHVSARWEDGADADDHYVGRSSIIEEYLGSSYAKAAIRFLPPERMGLPSNRLGDSVAVCARLGSSDMPVDIGWLVHQIRPTRDGAEMRSRFWMGGPHVRVRHGNLFANTVVRPVAARQLPDPRDLLVHCAQEMNHLAGFLPALHARFR</sequence>
<dbReference type="Pfam" id="PF18089">
    <property type="entry name" value="DAPG_hydrolase"/>
    <property type="match status" value="1"/>
</dbReference>
<gene>
    <name evidence="7" type="ORF">A4X20_25680</name>
</gene>
<keyword evidence="3" id="KW-0378">Hydrolase</keyword>
<evidence type="ECO:0000256" key="1">
    <source>
        <dbReference type="ARBA" id="ARBA00001947"/>
    </source>
</evidence>
<proteinExistence type="inferred from homology"/>
<comment type="cofactor">
    <cofactor evidence="1">
        <name>Zn(2+)</name>
        <dbReference type="ChEBI" id="CHEBI:29105"/>
    </cofactor>
</comment>
<dbReference type="InterPro" id="IPR041526">
    <property type="entry name" value="DAPG_hydrolase"/>
</dbReference>
<comment type="similarity">
    <text evidence="5">Belongs to the DAPG/phloretin hydrolase family.</text>
</comment>
<accession>A0A178LQP5</accession>
<dbReference type="STRING" id="912594.AWC12_28480"/>
<dbReference type="GO" id="GO:0016787">
    <property type="term" value="F:hydrolase activity"/>
    <property type="evidence" value="ECO:0007669"/>
    <property type="project" value="UniProtKB-KW"/>
</dbReference>
<keyword evidence="2" id="KW-0479">Metal-binding</keyword>
<evidence type="ECO:0000256" key="5">
    <source>
        <dbReference type="ARBA" id="ARBA00023459"/>
    </source>
</evidence>
<dbReference type="AlphaFoldDB" id="A0A178LQP5"/>
<comment type="caution">
    <text evidence="7">The sequence shown here is derived from an EMBL/GenBank/DDBJ whole genome shotgun (WGS) entry which is preliminary data.</text>
</comment>
<evidence type="ECO:0000313" key="7">
    <source>
        <dbReference type="EMBL" id="OAN36097.1"/>
    </source>
</evidence>
<dbReference type="EMBL" id="LWCS01000037">
    <property type="protein sequence ID" value="OAN36097.1"/>
    <property type="molecule type" value="Genomic_DNA"/>
</dbReference>
<evidence type="ECO:0000256" key="2">
    <source>
        <dbReference type="ARBA" id="ARBA00022723"/>
    </source>
</evidence>
<dbReference type="OrthoDB" id="2052122at2"/>
<protein>
    <recommendedName>
        <fullName evidence="6">DAPG hydrolase PhiG domain-containing protein</fullName>
    </recommendedName>
</protein>
<name>A0A178LQP5_MYCIR</name>
<keyword evidence="4" id="KW-0862">Zinc</keyword>
<dbReference type="GO" id="GO:0046872">
    <property type="term" value="F:metal ion binding"/>
    <property type="evidence" value="ECO:0007669"/>
    <property type="project" value="UniProtKB-KW"/>
</dbReference>
<evidence type="ECO:0000313" key="8">
    <source>
        <dbReference type="Proteomes" id="UP000078396"/>
    </source>
</evidence>
<dbReference type="Proteomes" id="UP000078396">
    <property type="component" value="Unassembled WGS sequence"/>
</dbReference>
<reference evidence="7 8" key="1">
    <citation type="submission" date="2016-04" db="EMBL/GenBank/DDBJ databases">
        <title>Draft Genome Sequences of Staphylococcus capitis Strain H36, S. capitis Strain H65, S. cohnii Strain H62, S. hominis Strain H69, Mycobacterium iranicum Strain H39, Plantibacter sp. Strain H53, Pseudomonas oryzihabitans Strain H72, and Microbacterium sp. Strain H83, isolated from residential settings.</title>
        <authorList>
            <person name="Lymperopoulou D."/>
            <person name="Adams R.I."/>
            <person name="Lindow S."/>
            <person name="Coil D.A."/>
            <person name="Jospin G."/>
            <person name="Eisen J.A."/>
        </authorList>
    </citation>
    <scope>NUCLEOTIDE SEQUENCE [LARGE SCALE GENOMIC DNA]</scope>
    <source>
        <strain evidence="7 8">H39</strain>
    </source>
</reference>
<feature type="domain" description="DAPG hydrolase PhiG" evidence="6">
    <location>
        <begin position="50"/>
        <end position="256"/>
    </location>
</feature>